<dbReference type="InterPro" id="IPR026015">
    <property type="entry name" value="ATP_synth_OSCP/delta_N_sf"/>
</dbReference>
<keyword evidence="2 7" id="KW-0813">Transport</keyword>
<evidence type="ECO:0000256" key="4">
    <source>
        <dbReference type="ARBA" id="ARBA00023065"/>
    </source>
</evidence>
<evidence type="ECO:0000256" key="7">
    <source>
        <dbReference type="HAMAP-Rule" id="MF_01416"/>
    </source>
</evidence>
<sequence>MSEFRVSTRYAKSLLELANEKGILEEVLADMKQLASVAAANRDFALSLKSPIINFDKKLKVLTALFEKSANAMTMAFYGIVAKKNRADLLVDIAREFQVQYNVFKGIQVADLTTTFPITDELRSRFVGLVKEISGLDKIELVEKIDAELIGGFVLKVNDRQLDESLSSKLKALRLEFSHNHYESKI</sequence>
<dbReference type="PANTHER" id="PTHR11910">
    <property type="entry name" value="ATP SYNTHASE DELTA CHAIN"/>
    <property type="match status" value="1"/>
</dbReference>
<evidence type="ECO:0000256" key="3">
    <source>
        <dbReference type="ARBA" id="ARBA00022781"/>
    </source>
</evidence>
<comment type="caution">
    <text evidence="8">The sequence shown here is derived from an EMBL/GenBank/DDBJ whole genome shotgun (WGS) entry which is preliminary data.</text>
</comment>
<accession>A0ABQ1N6J7</accession>
<dbReference type="Proteomes" id="UP000635885">
    <property type="component" value="Unassembled WGS sequence"/>
</dbReference>
<dbReference type="Gene3D" id="1.10.520.20">
    <property type="entry name" value="N-terminal domain of the delta subunit of the F1F0-ATP synthase"/>
    <property type="match status" value="1"/>
</dbReference>
<dbReference type="NCBIfam" id="TIGR01145">
    <property type="entry name" value="ATP_synt_delta"/>
    <property type="match status" value="1"/>
</dbReference>
<dbReference type="Pfam" id="PF00213">
    <property type="entry name" value="OSCP"/>
    <property type="match status" value="1"/>
</dbReference>
<evidence type="ECO:0000313" key="8">
    <source>
        <dbReference type="EMBL" id="GGC54890.1"/>
    </source>
</evidence>
<evidence type="ECO:0000256" key="1">
    <source>
        <dbReference type="ARBA" id="ARBA00004370"/>
    </source>
</evidence>
<dbReference type="InterPro" id="IPR000711">
    <property type="entry name" value="ATPase_OSCP/dsu"/>
</dbReference>
<comment type="similarity">
    <text evidence="7">Belongs to the ATPase delta chain family.</text>
</comment>
<dbReference type="SUPFAM" id="SSF47928">
    <property type="entry name" value="N-terminal domain of the delta subunit of the F1F0-ATP synthase"/>
    <property type="match status" value="1"/>
</dbReference>
<evidence type="ECO:0000256" key="2">
    <source>
        <dbReference type="ARBA" id="ARBA00022448"/>
    </source>
</evidence>
<organism evidence="8 9">
    <name type="scientific">Belliella aquatica</name>
    <dbReference type="NCBI Taxonomy" id="1323734"/>
    <lineage>
        <taxon>Bacteria</taxon>
        <taxon>Pseudomonadati</taxon>
        <taxon>Bacteroidota</taxon>
        <taxon>Cytophagia</taxon>
        <taxon>Cytophagales</taxon>
        <taxon>Cyclobacteriaceae</taxon>
        <taxon>Belliella</taxon>
    </lineage>
</organism>
<keyword evidence="7" id="KW-1003">Cell membrane</keyword>
<comment type="function">
    <text evidence="7">F(1)F(0) ATP synthase produces ATP from ADP in the presence of a proton or sodium gradient. F-type ATPases consist of two structural domains, F(1) containing the extramembraneous catalytic core and F(0) containing the membrane proton channel, linked together by a central stalk and a peripheral stalk. During catalysis, ATP synthesis in the catalytic domain of F(1) is coupled via a rotary mechanism of the central stalk subunits to proton translocation.</text>
</comment>
<dbReference type="HAMAP" id="MF_01416">
    <property type="entry name" value="ATP_synth_delta_bact"/>
    <property type="match status" value="1"/>
</dbReference>
<evidence type="ECO:0000256" key="6">
    <source>
        <dbReference type="ARBA" id="ARBA00023310"/>
    </source>
</evidence>
<name>A0ABQ1N6J7_9BACT</name>
<keyword evidence="4 7" id="KW-0406">Ion transport</keyword>
<dbReference type="EMBL" id="BMFD01000026">
    <property type="protein sequence ID" value="GGC54890.1"/>
    <property type="molecule type" value="Genomic_DNA"/>
</dbReference>
<dbReference type="InterPro" id="IPR020781">
    <property type="entry name" value="ATPase_OSCP/d_CS"/>
</dbReference>
<dbReference type="RefSeq" id="WP_188444563.1">
    <property type="nucleotide sequence ID" value="NZ_BMFD01000026.1"/>
</dbReference>
<keyword evidence="5 7" id="KW-0472">Membrane</keyword>
<evidence type="ECO:0000256" key="5">
    <source>
        <dbReference type="ARBA" id="ARBA00023136"/>
    </source>
</evidence>
<keyword evidence="3 7" id="KW-0375">Hydrogen ion transport</keyword>
<gene>
    <name evidence="7 8" type="primary">atpH</name>
    <name evidence="8" type="ORF">GCM10010993_36590</name>
</gene>
<comment type="subcellular location">
    <subcellularLocation>
        <location evidence="7">Cell membrane</location>
        <topology evidence="7">Peripheral membrane protein</topology>
    </subcellularLocation>
    <subcellularLocation>
        <location evidence="1">Membrane</location>
    </subcellularLocation>
</comment>
<protein>
    <recommendedName>
        <fullName evidence="7">ATP synthase subunit delta</fullName>
    </recommendedName>
    <alternativeName>
        <fullName evidence="7">ATP synthase F(1) sector subunit delta</fullName>
    </alternativeName>
    <alternativeName>
        <fullName evidence="7">F-type ATPase subunit delta</fullName>
        <shortName evidence="7">F-ATPase subunit delta</shortName>
    </alternativeName>
</protein>
<reference evidence="9" key="1">
    <citation type="journal article" date="2019" name="Int. J. Syst. Evol. Microbiol.">
        <title>The Global Catalogue of Microorganisms (GCM) 10K type strain sequencing project: providing services to taxonomists for standard genome sequencing and annotation.</title>
        <authorList>
            <consortium name="The Broad Institute Genomics Platform"/>
            <consortium name="The Broad Institute Genome Sequencing Center for Infectious Disease"/>
            <person name="Wu L."/>
            <person name="Ma J."/>
        </authorList>
    </citation>
    <scope>NUCLEOTIDE SEQUENCE [LARGE SCALE GENOMIC DNA]</scope>
    <source>
        <strain evidence="9">CGMCC 1.12479</strain>
    </source>
</reference>
<keyword evidence="6 7" id="KW-0066">ATP synthesis</keyword>
<proteinExistence type="inferred from homology"/>
<dbReference type="PROSITE" id="PS00389">
    <property type="entry name" value="ATPASE_DELTA"/>
    <property type="match status" value="1"/>
</dbReference>
<keyword evidence="7" id="KW-0139">CF(1)</keyword>
<comment type="function">
    <text evidence="7">This protein is part of the stalk that links CF(0) to CF(1). It either transmits conformational changes from CF(0) to CF(1) or is implicated in proton conduction.</text>
</comment>
<evidence type="ECO:0000313" key="9">
    <source>
        <dbReference type="Proteomes" id="UP000635885"/>
    </source>
</evidence>
<dbReference type="PRINTS" id="PR00125">
    <property type="entry name" value="ATPASEDELTA"/>
</dbReference>
<keyword evidence="9" id="KW-1185">Reference proteome</keyword>